<dbReference type="Pfam" id="PF04851">
    <property type="entry name" value="ResIII"/>
    <property type="match status" value="1"/>
</dbReference>
<dbReference type="GO" id="GO:0016787">
    <property type="term" value="F:hydrolase activity"/>
    <property type="evidence" value="ECO:0007669"/>
    <property type="project" value="InterPro"/>
</dbReference>
<dbReference type="SUPFAM" id="SSF52540">
    <property type="entry name" value="P-loop containing nucleoside triphosphate hydrolases"/>
    <property type="match status" value="1"/>
</dbReference>
<dbReference type="GO" id="GO:0032259">
    <property type="term" value="P:methylation"/>
    <property type="evidence" value="ECO:0007669"/>
    <property type="project" value="UniProtKB-KW"/>
</dbReference>
<gene>
    <name evidence="2" type="ORF">OBE_04787</name>
</gene>
<dbReference type="Gene3D" id="3.40.50.300">
    <property type="entry name" value="P-loop containing nucleotide triphosphate hydrolases"/>
    <property type="match status" value="1"/>
</dbReference>
<accession>K1T6H9</accession>
<dbReference type="InterPro" id="IPR052933">
    <property type="entry name" value="DNA_Protect_Modify"/>
</dbReference>
<feature type="non-terminal residue" evidence="2">
    <location>
        <position position="128"/>
    </location>
</feature>
<organism evidence="2">
    <name type="scientific">human gut metagenome</name>
    <dbReference type="NCBI Taxonomy" id="408170"/>
    <lineage>
        <taxon>unclassified sequences</taxon>
        <taxon>metagenomes</taxon>
        <taxon>organismal metagenomes</taxon>
    </lineage>
</organism>
<dbReference type="InterPro" id="IPR006935">
    <property type="entry name" value="Helicase/UvrB_N"/>
</dbReference>
<dbReference type="InterPro" id="IPR027417">
    <property type="entry name" value="P-loop_NTPase"/>
</dbReference>
<protein>
    <submittedName>
        <fullName evidence="2">DNA methylase</fullName>
    </submittedName>
</protein>
<dbReference type="EMBL" id="AJWZ01003258">
    <property type="protein sequence ID" value="EKC68717.1"/>
    <property type="molecule type" value="Genomic_DNA"/>
</dbReference>
<keyword evidence="2" id="KW-0808">Transferase</keyword>
<evidence type="ECO:0000259" key="1">
    <source>
        <dbReference type="Pfam" id="PF04851"/>
    </source>
</evidence>
<dbReference type="GO" id="GO:0005524">
    <property type="term" value="F:ATP binding"/>
    <property type="evidence" value="ECO:0007669"/>
    <property type="project" value="InterPro"/>
</dbReference>
<dbReference type="GO" id="GO:0003677">
    <property type="term" value="F:DNA binding"/>
    <property type="evidence" value="ECO:0007669"/>
    <property type="project" value="InterPro"/>
</dbReference>
<comment type="caution">
    <text evidence="2">The sequence shown here is derived from an EMBL/GenBank/DDBJ whole genome shotgun (WGS) entry which is preliminary data.</text>
</comment>
<dbReference type="PANTHER" id="PTHR41313:SF1">
    <property type="entry name" value="DNA METHYLASE ADENINE-SPECIFIC DOMAIN-CONTAINING PROTEIN"/>
    <property type="match status" value="1"/>
</dbReference>
<dbReference type="PANTHER" id="PTHR41313">
    <property type="entry name" value="ADENINE-SPECIFIC METHYLTRANSFERASE"/>
    <property type="match status" value="1"/>
</dbReference>
<sequence length="128" mass="14475">MTRAKKKAVLNKKETAIAQAKQELIKQGFQDWIWADPTCREKLTKMYNEKFNSIRPREYDGSHIVFNGMNPEIELREHQKNAVAHILYGGNTLLAHAVGAGKTFEMVAAAMESKRLGLCNKSLFVVPN</sequence>
<evidence type="ECO:0000313" key="2">
    <source>
        <dbReference type="EMBL" id="EKC68717.1"/>
    </source>
</evidence>
<dbReference type="GO" id="GO:0008168">
    <property type="term" value="F:methyltransferase activity"/>
    <property type="evidence" value="ECO:0007669"/>
    <property type="project" value="UniProtKB-KW"/>
</dbReference>
<name>K1T6H9_9ZZZZ</name>
<feature type="domain" description="Helicase/UvrB N-terminal" evidence="1">
    <location>
        <begin position="72"/>
        <end position="128"/>
    </location>
</feature>
<reference evidence="2" key="1">
    <citation type="journal article" date="2013" name="Environ. Microbiol.">
        <title>Microbiota from the distal guts of lean and obese adolescents exhibit partial functional redundancy besides clear differences in community structure.</title>
        <authorList>
            <person name="Ferrer M."/>
            <person name="Ruiz A."/>
            <person name="Lanza F."/>
            <person name="Haange S.B."/>
            <person name="Oberbach A."/>
            <person name="Till H."/>
            <person name="Bargiela R."/>
            <person name="Campoy C."/>
            <person name="Segura M.T."/>
            <person name="Richter M."/>
            <person name="von Bergen M."/>
            <person name="Seifert J."/>
            <person name="Suarez A."/>
        </authorList>
    </citation>
    <scope>NUCLEOTIDE SEQUENCE</scope>
</reference>
<keyword evidence="2" id="KW-0489">Methyltransferase</keyword>
<proteinExistence type="predicted"/>
<dbReference type="AlphaFoldDB" id="K1T6H9"/>